<dbReference type="eggNOG" id="arCOG06515">
    <property type="taxonomic scope" value="Archaea"/>
</dbReference>
<evidence type="ECO:0000256" key="5">
    <source>
        <dbReference type="ARBA" id="ARBA00022777"/>
    </source>
</evidence>
<feature type="domain" description="PAS" evidence="7">
    <location>
        <begin position="28"/>
        <end position="78"/>
    </location>
</feature>
<dbReference type="AlphaFoldDB" id="H8I7C8"/>
<dbReference type="PROSITE" id="PS50112">
    <property type="entry name" value="PAS"/>
    <property type="match status" value="1"/>
</dbReference>
<dbReference type="NCBIfam" id="TIGR00229">
    <property type="entry name" value="sensory_box"/>
    <property type="match status" value="1"/>
</dbReference>
<keyword evidence="3" id="KW-0597">Phosphoprotein</keyword>
<dbReference type="KEGG" id="mez:Mtc_2055"/>
<dbReference type="InterPro" id="IPR004358">
    <property type="entry name" value="Sig_transdc_His_kin-like_C"/>
</dbReference>
<dbReference type="SUPFAM" id="SSF55874">
    <property type="entry name" value="ATPase domain of HSP90 chaperone/DNA topoisomerase II/histidine kinase"/>
    <property type="match status" value="1"/>
</dbReference>
<dbReference type="Gene3D" id="3.30.450.20">
    <property type="entry name" value="PAS domain"/>
    <property type="match status" value="1"/>
</dbReference>
<dbReference type="OrthoDB" id="342253at2157"/>
<reference evidence="9 10" key="1">
    <citation type="journal article" date="2012" name="J. Bacteriol.">
        <title>Complete genome sequence of a thermophilic methanogen, Methanocella conradii HZ254, isolated from Chinese rice field soil.</title>
        <authorList>
            <person name="Lu Z."/>
            <person name="Lu Y."/>
        </authorList>
    </citation>
    <scope>NUCLEOTIDE SEQUENCE [LARGE SCALE GENOMIC DNA]</scope>
    <source>
        <strain evidence="10">DSM 24694 / JCM 17849 / CGMCC 1.5162 / HZ254</strain>
    </source>
</reference>
<evidence type="ECO:0000256" key="4">
    <source>
        <dbReference type="ARBA" id="ARBA00022679"/>
    </source>
</evidence>
<dbReference type="SMART" id="SM00387">
    <property type="entry name" value="HATPase_c"/>
    <property type="match status" value="1"/>
</dbReference>
<dbReference type="InterPro" id="IPR003594">
    <property type="entry name" value="HATPase_dom"/>
</dbReference>
<dbReference type="PROSITE" id="PS50109">
    <property type="entry name" value="HIS_KIN"/>
    <property type="match status" value="1"/>
</dbReference>
<keyword evidence="10" id="KW-1185">Reference proteome</keyword>
<dbReference type="PROSITE" id="PS50113">
    <property type="entry name" value="PAC"/>
    <property type="match status" value="1"/>
</dbReference>
<organism evidence="9 10">
    <name type="scientific">Methanocella conradii (strain DSM 24694 / JCM 17849 / CGMCC 1.5162 / HZ254)</name>
    <dbReference type="NCBI Taxonomy" id="1041930"/>
    <lineage>
        <taxon>Archaea</taxon>
        <taxon>Methanobacteriati</taxon>
        <taxon>Methanobacteriota</taxon>
        <taxon>Stenosarchaea group</taxon>
        <taxon>Methanomicrobia</taxon>
        <taxon>Methanocellales</taxon>
        <taxon>Methanocellaceae</taxon>
        <taxon>Methanocella</taxon>
    </lineage>
</organism>
<dbReference type="InterPro" id="IPR005467">
    <property type="entry name" value="His_kinase_dom"/>
</dbReference>
<dbReference type="EMBL" id="CP003243">
    <property type="protein sequence ID" value="AFD00794.1"/>
    <property type="molecule type" value="Genomic_DNA"/>
</dbReference>
<evidence type="ECO:0000313" key="9">
    <source>
        <dbReference type="EMBL" id="AFD00794.1"/>
    </source>
</evidence>
<dbReference type="Gene3D" id="3.30.565.10">
    <property type="entry name" value="Histidine kinase-like ATPase, C-terminal domain"/>
    <property type="match status" value="1"/>
</dbReference>
<dbReference type="PANTHER" id="PTHR43304">
    <property type="entry name" value="PHYTOCHROME-LIKE PROTEIN CPH1"/>
    <property type="match status" value="1"/>
</dbReference>
<gene>
    <name evidence="9" type="ordered locus">Mtc_2055</name>
</gene>
<evidence type="ECO:0000256" key="1">
    <source>
        <dbReference type="ARBA" id="ARBA00000085"/>
    </source>
</evidence>
<dbReference type="CDD" id="cd00130">
    <property type="entry name" value="PAS"/>
    <property type="match status" value="1"/>
</dbReference>
<keyword evidence="4" id="KW-0808">Transferase</keyword>
<accession>H8I7C8</accession>
<evidence type="ECO:0000259" key="6">
    <source>
        <dbReference type="PROSITE" id="PS50109"/>
    </source>
</evidence>
<dbReference type="PRINTS" id="PR00344">
    <property type="entry name" value="BCTRLSENSOR"/>
</dbReference>
<evidence type="ECO:0000256" key="3">
    <source>
        <dbReference type="ARBA" id="ARBA00022553"/>
    </source>
</evidence>
<feature type="domain" description="Histidine kinase" evidence="6">
    <location>
        <begin position="144"/>
        <end position="364"/>
    </location>
</feature>
<dbReference type="GeneID" id="11972210"/>
<evidence type="ECO:0000313" key="10">
    <source>
        <dbReference type="Proteomes" id="UP000005233"/>
    </source>
</evidence>
<dbReference type="InterPro" id="IPR035965">
    <property type="entry name" value="PAS-like_dom_sf"/>
</dbReference>
<dbReference type="InterPro" id="IPR052162">
    <property type="entry name" value="Sensor_kinase/Photoreceptor"/>
</dbReference>
<evidence type="ECO:0000256" key="2">
    <source>
        <dbReference type="ARBA" id="ARBA00012438"/>
    </source>
</evidence>
<dbReference type="eggNOG" id="arCOG02353">
    <property type="taxonomic scope" value="Archaea"/>
</dbReference>
<feature type="domain" description="PAC" evidence="8">
    <location>
        <begin position="81"/>
        <end position="133"/>
    </location>
</feature>
<proteinExistence type="predicted"/>
<sequence length="365" mass="41766">MKQLHELGRFAADAINMGAVAFVAWYRDGRILTANPQFFEMTGYAGDETSGMLWPMDFTTPESKDSIIHAMDGLYKGEKAYHHDEDLIRKDGSKLPVEVFVHIYYPDRQAEHYYYSFISDITQRKESEKALKRSKASTDLYLDILTHDINNMNQVGIGYLELAIDHLRTEGKITDKTLLERPLMALEYTTSIIRNVRTLQRIESVEAPGEPVDICSVLLEVKKQYSRVPGREVTINYRPTPECYVLANELLHEVFLNLVGNAVKHSDPKKPLTVNIIQRLVSEGDKKYCRVDIEDNGPGIPDEMKKSIFERFRQEGVRPRARGLGLYIVRTLVEEYKGKVWVEDRVPGDHTKGARLVVMLPLFDG</sequence>
<evidence type="ECO:0000259" key="7">
    <source>
        <dbReference type="PROSITE" id="PS50112"/>
    </source>
</evidence>
<dbReference type="HOGENOM" id="CLU_000445_114_39_2"/>
<dbReference type="InterPro" id="IPR036890">
    <property type="entry name" value="HATPase_C_sf"/>
</dbReference>
<dbReference type="RefSeq" id="WP_014406625.1">
    <property type="nucleotide sequence ID" value="NC_017034.1"/>
</dbReference>
<protein>
    <recommendedName>
        <fullName evidence="2">histidine kinase</fullName>
        <ecNumber evidence="2">2.7.13.3</ecNumber>
    </recommendedName>
</protein>
<dbReference type="InterPro" id="IPR000700">
    <property type="entry name" value="PAS-assoc_C"/>
</dbReference>
<evidence type="ECO:0000259" key="8">
    <source>
        <dbReference type="PROSITE" id="PS50113"/>
    </source>
</evidence>
<dbReference type="EC" id="2.7.13.3" evidence="2"/>
<dbReference type="GO" id="GO:0004673">
    <property type="term" value="F:protein histidine kinase activity"/>
    <property type="evidence" value="ECO:0007669"/>
    <property type="project" value="UniProtKB-EC"/>
</dbReference>
<dbReference type="SUPFAM" id="SSF55785">
    <property type="entry name" value="PYP-like sensor domain (PAS domain)"/>
    <property type="match status" value="1"/>
</dbReference>
<dbReference type="CDD" id="cd00075">
    <property type="entry name" value="HATPase"/>
    <property type="match status" value="1"/>
</dbReference>
<dbReference type="Pfam" id="PF13426">
    <property type="entry name" value="PAS_9"/>
    <property type="match status" value="1"/>
</dbReference>
<dbReference type="InterPro" id="IPR000014">
    <property type="entry name" value="PAS"/>
</dbReference>
<dbReference type="Pfam" id="PF02518">
    <property type="entry name" value="HATPase_c"/>
    <property type="match status" value="1"/>
</dbReference>
<comment type="catalytic activity">
    <reaction evidence="1">
        <text>ATP + protein L-histidine = ADP + protein N-phospho-L-histidine.</text>
        <dbReference type="EC" id="2.7.13.3"/>
    </reaction>
</comment>
<keyword evidence="5 9" id="KW-0418">Kinase</keyword>
<dbReference type="PANTHER" id="PTHR43304:SF1">
    <property type="entry name" value="PAC DOMAIN-CONTAINING PROTEIN"/>
    <property type="match status" value="1"/>
</dbReference>
<name>H8I7C8_METCZ</name>
<dbReference type="STRING" id="1041930.Mtc_2055"/>
<dbReference type="Proteomes" id="UP000005233">
    <property type="component" value="Chromosome"/>
</dbReference>